<dbReference type="EMBL" id="JACIIV010000043">
    <property type="protein sequence ID" value="MBB6229340.1"/>
    <property type="molecule type" value="Genomic_DNA"/>
</dbReference>
<evidence type="ECO:0000313" key="2">
    <source>
        <dbReference type="Proteomes" id="UP000538147"/>
    </source>
</evidence>
<sequence>MKSIIFLGDSRDRLREFPDKARSRAGFELGKVQAGDEPADWKPMPSVGPGVREIRVREAAGAFRVVYLAAVEEGVLVLHAFQKKTQATPKADLDLAAKRLRTWKEAR</sequence>
<organism evidence="1 2">
    <name type="scientific">Polymorphobacter multimanifer</name>
    <dbReference type="NCBI Taxonomy" id="1070431"/>
    <lineage>
        <taxon>Bacteria</taxon>
        <taxon>Pseudomonadati</taxon>
        <taxon>Pseudomonadota</taxon>
        <taxon>Alphaproteobacteria</taxon>
        <taxon>Sphingomonadales</taxon>
        <taxon>Sphingosinicellaceae</taxon>
        <taxon>Polymorphobacter</taxon>
    </lineage>
</organism>
<dbReference type="RefSeq" id="WP_184202967.1">
    <property type="nucleotide sequence ID" value="NZ_JACIIV010000043.1"/>
</dbReference>
<proteinExistence type="predicted"/>
<dbReference type="InterPro" id="IPR009241">
    <property type="entry name" value="HigB-like"/>
</dbReference>
<name>A0A841LA78_9SPHN</name>
<comment type="caution">
    <text evidence="1">The sequence shown here is derived from an EMBL/GenBank/DDBJ whole genome shotgun (WGS) entry which is preliminary data.</text>
</comment>
<evidence type="ECO:0000313" key="1">
    <source>
        <dbReference type="EMBL" id="MBB6229340.1"/>
    </source>
</evidence>
<reference evidence="1 2" key="1">
    <citation type="submission" date="2020-08" db="EMBL/GenBank/DDBJ databases">
        <title>Genomic Encyclopedia of Type Strains, Phase IV (KMG-IV): sequencing the most valuable type-strain genomes for metagenomic binning, comparative biology and taxonomic classification.</title>
        <authorList>
            <person name="Goeker M."/>
        </authorList>
    </citation>
    <scope>NUCLEOTIDE SEQUENCE [LARGE SCALE GENOMIC DNA]</scope>
    <source>
        <strain evidence="1 2">DSM 102189</strain>
    </source>
</reference>
<dbReference type="Pfam" id="PF05973">
    <property type="entry name" value="Gp49"/>
    <property type="match status" value="1"/>
</dbReference>
<protein>
    <submittedName>
        <fullName evidence="1">Phage-related protein</fullName>
    </submittedName>
</protein>
<keyword evidence="2" id="KW-1185">Reference proteome</keyword>
<gene>
    <name evidence="1" type="ORF">FHS79_003541</name>
</gene>
<dbReference type="AlphaFoldDB" id="A0A841LA78"/>
<dbReference type="Proteomes" id="UP000538147">
    <property type="component" value="Unassembled WGS sequence"/>
</dbReference>
<accession>A0A841LA78</accession>